<evidence type="ECO:0000313" key="8">
    <source>
        <dbReference type="Proteomes" id="UP001142055"/>
    </source>
</evidence>
<feature type="region of interest" description="Disordered" evidence="5">
    <location>
        <begin position="551"/>
        <end position="583"/>
    </location>
</feature>
<dbReference type="AlphaFoldDB" id="A0A9Q0RIB4"/>
<dbReference type="Proteomes" id="UP001142055">
    <property type="component" value="Chromosome 4"/>
</dbReference>
<feature type="compositionally biased region" description="Polar residues" evidence="5">
    <location>
        <begin position="18"/>
        <end position="30"/>
    </location>
</feature>
<dbReference type="SUPFAM" id="SSF140125">
    <property type="entry name" value="Rabenosyn-5 Rab-binding domain-like"/>
    <property type="match status" value="1"/>
</dbReference>
<dbReference type="PROSITE" id="PS50178">
    <property type="entry name" value="ZF_FYVE"/>
    <property type="match status" value="1"/>
</dbReference>
<dbReference type="Pfam" id="PF11464">
    <property type="entry name" value="Rbsn"/>
    <property type="match status" value="1"/>
</dbReference>
<dbReference type="InterPro" id="IPR013083">
    <property type="entry name" value="Znf_RING/FYVE/PHD"/>
</dbReference>
<dbReference type="InterPro" id="IPR017455">
    <property type="entry name" value="Znf_FYVE-rel"/>
</dbReference>
<gene>
    <name evidence="7" type="ORF">RDWZM_009996</name>
</gene>
<dbReference type="OMA" id="QKMYEFI"/>
<feature type="region of interest" description="Disordered" evidence="5">
    <location>
        <begin position="663"/>
        <end position="686"/>
    </location>
</feature>
<dbReference type="InterPro" id="IPR000306">
    <property type="entry name" value="Znf_FYVE"/>
</dbReference>
<protein>
    <recommendedName>
        <fullName evidence="6">FYVE-type domain-containing protein</fullName>
    </recommendedName>
</protein>
<dbReference type="InterPro" id="IPR036531">
    <property type="entry name" value="Rbsn_Rab-bd_sf"/>
</dbReference>
<dbReference type="PANTHER" id="PTHR13510:SF44">
    <property type="entry name" value="RABENOSYN-5"/>
    <property type="match status" value="1"/>
</dbReference>
<feature type="domain" description="FYVE-type" evidence="6">
    <location>
        <begin position="270"/>
        <end position="305"/>
    </location>
</feature>
<evidence type="ECO:0000256" key="2">
    <source>
        <dbReference type="ARBA" id="ARBA00022771"/>
    </source>
</evidence>
<keyword evidence="8" id="KW-1185">Reference proteome</keyword>
<accession>A0A9Q0RIB4</accession>
<name>A0A9Q0RIB4_BLOTA</name>
<dbReference type="PANTHER" id="PTHR13510">
    <property type="entry name" value="FYVE-FINGER-CONTAINING RAB5 EFFECTOR PROTEIN RABENOSYN-5-RELATED"/>
    <property type="match status" value="1"/>
</dbReference>
<feature type="region of interest" description="Disordered" evidence="5">
    <location>
        <begin position="1"/>
        <end position="50"/>
    </location>
</feature>
<comment type="caution">
    <text evidence="7">The sequence shown here is derived from an EMBL/GenBank/DDBJ whole genome shotgun (WGS) entry which is preliminary data.</text>
</comment>
<dbReference type="GO" id="GO:0008270">
    <property type="term" value="F:zinc ion binding"/>
    <property type="evidence" value="ECO:0007669"/>
    <property type="project" value="UniProtKB-KW"/>
</dbReference>
<keyword evidence="3" id="KW-0862">Zinc</keyword>
<dbReference type="InterPro" id="IPR011011">
    <property type="entry name" value="Znf_FYVE_PHD"/>
</dbReference>
<dbReference type="SMART" id="SM00064">
    <property type="entry name" value="FYVE"/>
    <property type="match status" value="1"/>
</dbReference>
<dbReference type="Gene3D" id="4.10.860.20">
    <property type="entry name" value="Rabenosyn, Rab binding domain"/>
    <property type="match status" value="1"/>
</dbReference>
<reference evidence="7" key="1">
    <citation type="submission" date="2022-12" db="EMBL/GenBank/DDBJ databases">
        <title>Genome assemblies of Blomia tropicalis.</title>
        <authorList>
            <person name="Cui Y."/>
        </authorList>
    </citation>
    <scope>NUCLEOTIDE SEQUENCE</scope>
    <source>
        <tissue evidence="7">Adult mites</tissue>
    </source>
</reference>
<evidence type="ECO:0000256" key="5">
    <source>
        <dbReference type="SAM" id="MobiDB-lite"/>
    </source>
</evidence>
<feature type="compositionally biased region" description="Polar residues" evidence="5">
    <location>
        <begin position="40"/>
        <end position="50"/>
    </location>
</feature>
<dbReference type="Gene3D" id="3.30.40.10">
    <property type="entry name" value="Zinc/RING finger domain, C3HC4 (zinc finger)"/>
    <property type="match status" value="1"/>
</dbReference>
<evidence type="ECO:0000313" key="7">
    <source>
        <dbReference type="EMBL" id="KAJ6215496.1"/>
    </source>
</evidence>
<evidence type="ECO:0000259" key="6">
    <source>
        <dbReference type="PROSITE" id="PS50178"/>
    </source>
</evidence>
<keyword evidence="1" id="KW-0479">Metal-binding</keyword>
<feature type="compositionally biased region" description="Basic and acidic residues" evidence="5">
    <location>
        <begin position="572"/>
        <end position="581"/>
    </location>
</feature>
<dbReference type="InterPro" id="IPR052727">
    <property type="entry name" value="Rab4/Rab5_effector"/>
</dbReference>
<organism evidence="7 8">
    <name type="scientific">Blomia tropicalis</name>
    <name type="common">Mite</name>
    <dbReference type="NCBI Taxonomy" id="40697"/>
    <lineage>
        <taxon>Eukaryota</taxon>
        <taxon>Metazoa</taxon>
        <taxon>Ecdysozoa</taxon>
        <taxon>Arthropoda</taxon>
        <taxon>Chelicerata</taxon>
        <taxon>Arachnida</taxon>
        <taxon>Acari</taxon>
        <taxon>Acariformes</taxon>
        <taxon>Sarcoptiformes</taxon>
        <taxon>Astigmata</taxon>
        <taxon>Glycyphagoidea</taxon>
        <taxon>Echimyopodidae</taxon>
        <taxon>Blomia</taxon>
    </lineage>
</organism>
<proteinExistence type="predicted"/>
<evidence type="ECO:0000256" key="3">
    <source>
        <dbReference type="ARBA" id="ARBA00022833"/>
    </source>
</evidence>
<dbReference type="Pfam" id="PF01363">
    <property type="entry name" value="FYVE"/>
    <property type="match status" value="1"/>
</dbReference>
<dbReference type="InterPro" id="IPR021565">
    <property type="entry name" value="Rbsn_Rab-bd"/>
</dbReference>
<evidence type="ECO:0000256" key="4">
    <source>
        <dbReference type="PROSITE-ProRule" id="PRU00091"/>
    </source>
</evidence>
<dbReference type="SUPFAM" id="SSF57903">
    <property type="entry name" value="FYVE/PHD zinc finger"/>
    <property type="match status" value="1"/>
</dbReference>
<dbReference type="EMBL" id="JAPWDV010000004">
    <property type="protein sequence ID" value="KAJ6215496.1"/>
    <property type="molecule type" value="Genomic_DNA"/>
</dbReference>
<keyword evidence="2 4" id="KW-0863">Zinc-finger</keyword>
<sequence>MSNPFGEFDDEEDEKCNKTQQSMANTNPFEDQSEIDRQPTGRSSNASGNLRTIGYLSSSRQSISSNVSSELSNQYITSSIANYSIGDGSLQKEGLICPNCYLEFKTITELMKHSEKCYGKQLSNSDSSTTMSGENPVSGQKSVKEFLSKIMNNSKLNNSTLLTSNLLSSRDSTNTNADNNNCEYDSLQDVALSNVTTDPIEDWKFQMNIGQRRSHNEYFRMIRESRIERYIFETNKLLIRLDKLLNDYPPISDPVRRREHEQSIVQWVDEKIVNLCPFCASKFNILTRKKHHCRLCGAVMCTRCSMFIDYEFAYRLITPFGIDDSNTEMNLNVLKFRKARTDSISSNTSTATTITGAQIGHAIKSLVGNDGANSEMADKIRLCLDCKSLLDNRNRKLDIAYSKPMIIELYKQMREPLDEIERLIPVLFKMSSSLNKGESTFNLKDANELKQKLAKLGETADHLSRRIEVLDSVRPKPTPENPKPNLQYPSIRAQNLQLAIRRSTVAFLRKRLLGFPELPDENRFAILRKQNEQLIQKRIAYEKSLMLREQQQHQFTSSSSTSSITNMNLTSQRRDDGKREPIISLDDGFISQSSSTDLWRNMNEHEREQIMNQENDPMLQQMSIIKSYIRQARQNYRYEEVAMLEENLKELEIEFYFKQEQIDDRSQLKQPTTTTESTNPFGEDEN</sequence>
<evidence type="ECO:0000256" key="1">
    <source>
        <dbReference type="ARBA" id="ARBA00022723"/>
    </source>
</evidence>
<feature type="compositionally biased region" description="Polar residues" evidence="5">
    <location>
        <begin position="668"/>
        <end position="680"/>
    </location>
</feature>